<feature type="transmembrane region" description="Helical" evidence="9">
    <location>
        <begin position="963"/>
        <end position="983"/>
    </location>
</feature>
<comment type="similarity">
    <text evidence="2">Belongs to the EsaA family.</text>
</comment>
<evidence type="ECO:0000256" key="2">
    <source>
        <dbReference type="ARBA" id="ARBA00008338"/>
    </source>
</evidence>
<feature type="region of interest" description="Disordered" evidence="8">
    <location>
        <begin position="623"/>
        <end position="664"/>
    </location>
</feature>
<keyword evidence="5 9" id="KW-1133">Transmembrane helix</keyword>
<evidence type="ECO:0000313" key="10">
    <source>
        <dbReference type="EMBL" id="MCL1631241.1"/>
    </source>
</evidence>
<dbReference type="PANTHER" id="PTHR30294:SF29">
    <property type="entry name" value="MULTIDRUG ABC TRANSPORTER PERMEASE YBHS-RELATED"/>
    <property type="match status" value="1"/>
</dbReference>
<feature type="transmembrane region" description="Helical" evidence="9">
    <location>
        <begin position="990"/>
        <end position="1008"/>
    </location>
</feature>
<feature type="coiled-coil region" evidence="7">
    <location>
        <begin position="247"/>
        <end position="281"/>
    </location>
</feature>
<feature type="transmembrane region" description="Helical" evidence="9">
    <location>
        <begin position="1040"/>
        <end position="1061"/>
    </location>
</feature>
<accession>A0ABT0M8Q0</accession>
<sequence length="1075" mass="118762">MNKQWISHLKKWGSLAIVFIVIASISGALPRYLTPPSEQLQQTDHPDRSKTVAPAATKIAHLALVNEDQGADVNGQRLNLGNQIAPLFSEQDDYEWQTVSRSSADDGLKNGGYQAAFYIPSDFTRNIFSYDRQKPKSAVITYQADPKLTAEESAKVQTEFQKVKGTLNQQFSRIYWRVISDQLSYIRGNFSDVLNKDKQYLQAMSDFYKPSSRNMAQVFDAQLSQINELLHETKQTSGNVSDQQITLTETKNQVSKQLDALNKLSKQMNQQIQALEKTRDTNKQLVDDAIAQSQNNLKDLINAFNDGMENPMNTEVTIDHPLDSGYELTGLNNLIDGANTSLTAINTTANDQFKDIARDYPDEPITSVEDLVNSLNASMNSISAITNPDNTNHSENVFGQVTALSESAQELYGTGQDLLQQVNDLYEEAYGDSKQKTSLFDSVNNYYTQASDNYNVAYDLYQNAYVTTDQKKSLFDMVNDYYGQAESLYKKSTDFYNTVKSNAMKQVISDIDSLEQANKPVENQDTQWDGEPDILKKIGEIQELIGGSNGVANKKELANLNDELDSDLNKINNDAVYDGKSLFVDPNSAKNYDETTLKLYQQLLNNTYSSLNELDTIVTALSDESTEPVDPKLIKPDFDLKKPDEPDLTKPELKTPELTPPTDATEKVKSALGNVTNWIDLSNGQLTSSVTSLGSIRTTAQPIDQSQTLSSTKKTIQDKYSSAINQYSDALDKQKSELEKVENTLTGNMNNAQQQVASIAKPLVVKDPDPTFEDVDNGFALSFKSNTFDQLNTIDEALQSISASQSAILNSSKDVQSMVNGVQSDANQLSGSWGQNINATAQLGRTIAQTLGNTGEPGNRNPNVYQQLTSPVNLAGQKIGAANTHTPNTDQKAASDETVPVQQPFLTLLAVLIASVLTGFFSYHYRNLRSAVNALISVSLVLVSSSAIIYYGIAQYGLEGPAAIMWSIFTLGLIAVMSAWIRVGYQLSELIGMLIVTAMIVLFTLPLLRNSMDRFAFQNPATDVYMAIAYGPDYLSFYKGLLSIVGLFIPPFAVIGIQAIIQHVREEKADETENM</sequence>
<dbReference type="PANTHER" id="PTHR30294">
    <property type="entry name" value="MEMBRANE COMPONENT OF ABC TRANSPORTER YHHJ-RELATED"/>
    <property type="match status" value="1"/>
</dbReference>
<reference evidence="10 11" key="1">
    <citation type="submission" date="2022-05" db="EMBL/GenBank/DDBJ databases">
        <title>Sporolactobacillus sp nov CPB3-1, isolated from tree bark (Mangifera indica L.).</title>
        <authorList>
            <person name="Phuengjayaem S."/>
            <person name="Tanasupawat S."/>
        </authorList>
    </citation>
    <scope>NUCLEOTIDE SEQUENCE [LARGE SCALE GENOMIC DNA]</scope>
    <source>
        <strain evidence="10 11">CPB3-1</strain>
    </source>
</reference>
<evidence type="ECO:0000256" key="8">
    <source>
        <dbReference type="SAM" id="MobiDB-lite"/>
    </source>
</evidence>
<comment type="caution">
    <text evidence="10">The sequence shown here is derived from an EMBL/GenBank/DDBJ whole genome shotgun (WGS) entry which is preliminary data.</text>
</comment>
<feature type="transmembrane region" description="Helical" evidence="9">
    <location>
        <begin position="12"/>
        <end position="33"/>
    </location>
</feature>
<gene>
    <name evidence="10" type="primary">esaA</name>
    <name evidence="10" type="ORF">M3N64_04670</name>
</gene>
<name>A0ABT0M8Q0_9BACL</name>
<keyword evidence="6 9" id="KW-0472">Membrane</keyword>
<keyword evidence="4 9" id="KW-0812">Transmembrane</keyword>
<feature type="transmembrane region" description="Helical" evidence="9">
    <location>
        <begin position="905"/>
        <end position="925"/>
    </location>
</feature>
<keyword evidence="7" id="KW-0175">Coiled coil</keyword>
<dbReference type="EMBL" id="JAMAST010000003">
    <property type="protein sequence ID" value="MCL1631241.1"/>
    <property type="molecule type" value="Genomic_DNA"/>
</dbReference>
<dbReference type="NCBIfam" id="TIGR03929">
    <property type="entry name" value="T7_esaA_Nterm"/>
    <property type="match status" value="1"/>
</dbReference>
<organism evidence="10 11">
    <name type="scientific">Sporolactobacillus mangiferae</name>
    <dbReference type="NCBI Taxonomy" id="2940498"/>
    <lineage>
        <taxon>Bacteria</taxon>
        <taxon>Bacillati</taxon>
        <taxon>Bacillota</taxon>
        <taxon>Bacilli</taxon>
        <taxon>Bacillales</taxon>
        <taxon>Sporolactobacillaceae</taxon>
        <taxon>Sporolactobacillus</taxon>
    </lineage>
</organism>
<protein>
    <submittedName>
        <fullName evidence="10">Type VII secretion protein EsaA</fullName>
    </submittedName>
</protein>
<evidence type="ECO:0000256" key="3">
    <source>
        <dbReference type="ARBA" id="ARBA00022475"/>
    </source>
</evidence>
<evidence type="ECO:0000256" key="4">
    <source>
        <dbReference type="ARBA" id="ARBA00022692"/>
    </source>
</evidence>
<dbReference type="InterPro" id="IPR051449">
    <property type="entry name" value="ABC-2_transporter_component"/>
</dbReference>
<evidence type="ECO:0000256" key="5">
    <source>
        <dbReference type="ARBA" id="ARBA00022989"/>
    </source>
</evidence>
<evidence type="ECO:0000256" key="1">
    <source>
        <dbReference type="ARBA" id="ARBA00004651"/>
    </source>
</evidence>
<feature type="compositionally biased region" description="Basic and acidic residues" evidence="8">
    <location>
        <begin position="629"/>
        <end position="655"/>
    </location>
</feature>
<proteinExistence type="inferred from homology"/>
<dbReference type="Gene3D" id="3.40.1710.10">
    <property type="entry name" value="abc type-2 transporter like domain"/>
    <property type="match status" value="1"/>
</dbReference>
<feature type="transmembrane region" description="Helical" evidence="9">
    <location>
        <begin position="932"/>
        <end position="951"/>
    </location>
</feature>
<keyword evidence="3" id="KW-1003">Cell membrane</keyword>
<evidence type="ECO:0000256" key="6">
    <source>
        <dbReference type="ARBA" id="ARBA00023136"/>
    </source>
</evidence>
<dbReference type="RefSeq" id="WP_249098823.1">
    <property type="nucleotide sequence ID" value="NZ_JAMAST010000003.1"/>
</dbReference>
<dbReference type="Proteomes" id="UP001203004">
    <property type="component" value="Unassembled WGS sequence"/>
</dbReference>
<evidence type="ECO:0000256" key="7">
    <source>
        <dbReference type="SAM" id="Coils"/>
    </source>
</evidence>
<feature type="coiled-coil region" evidence="7">
    <location>
        <begin position="724"/>
        <end position="755"/>
    </location>
</feature>
<evidence type="ECO:0000313" key="11">
    <source>
        <dbReference type="Proteomes" id="UP001203004"/>
    </source>
</evidence>
<keyword evidence="11" id="KW-1185">Reference proteome</keyword>
<evidence type="ECO:0000256" key="9">
    <source>
        <dbReference type="SAM" id="Phobius"/>
    </source>
</evidence>
<dbReference type="InterPro" id="IPR023838">
    <property type="entry name" value="T7SS_EsaA"/>
</dbReference>
<comment type="subcellular location">
    <subcellularLocation>
        <location evidence="1">Cell membrane</location>
        <topology evidence="1">Multi-pass membrane protein</topology>
    </subcellularLocation>
</comment>